<dbReference type="SUPFAM" id="SSF57095">
    <property type="entry name" value="Scorpion toxin-like"/>
    <property type="match status" value="1"/>
</dbReference>
<dbReference type="GO" id="GO:0051707">
    <property type="term" value="P:response to other organism"/>
    <property type="evidence" value="ECO:0007669"/>
    <property type="project" value="UniProtKB-ARBA"/>
</dbReference>
<protein>
    <submittedName>
        <fullName evidence="2">CLUMA_CG002187, isoform A</fullName>
    </submittedName>
</protein>
<dbReference type="EMBL" id="CVRI01000007">
    <property type="protein sequence ID" value="CRK88406.1"/>
    <property type="molecule type" value="Genomic_DNA"/>
</dbReference>
<name>A0A1J1HPK2_9DIPT</name>
<feature type="chain" id="PRO_5012520584" evidence="1">
    <location>
        <begin position="24"/>
        <end position="67"/>
    </location>
</feature>
<dbReference type="Gene3D" id="3.30.30.10">
    <property type="entry name" value="Knottin, scorpion toxin-like"/>
    <property type="match status" value="1"/>
</dbReference>
<reference evidence="2 3" key="1">
    <citation type="submission" date="2015-04" db="EMBL/GenBank/DDBJ databases">
        <authorList>
            <person name="Syromyatnikov M.Y."/>
            <person name="Popov V.N."/>
        </authorList>
    </citation>
    <scope>NUCLEOTIDE SEQUENCE [LARGE SCALE GENOMIC DNA]</scope>
</reference>
<dbReference type="InterPro" id="IPR036574">
    <property type="entry name" value="Scorpion_toxin-like_sf"/>
</dbReference>
<accession>A0A1J1HPK2</accession>
<evidence type="ECO:0000256" key="1">
    <source>
        <dbReference type="SAM" id="SignalP"/>
    </source>
</evidence>
<gene>
    <name evidence="2" type="ORF">CLUMA_CG002187</name>
</gene>
<proteinExistence type="predicted"/>
<keyword evidence="1" id="KW-0732">Signal</keyword>
<evidence type="ECO:0000313" key="2">
    <source>
        <dbReference type="EMBL" id="CRK88406.1"/>
    </source>
</evidence>
<dbReference type="Proteomes" id="UP000183832">
    <property type="component" value="Unassembled WGS sequence"/>
</dbReference>
<evidence type="ECO:0000313" key="3">
    <source>
        <dbReference type="Proteomes" id="UP000183832"/>
    </source>
</evidence>
<keyword evidence="3" id="KW-1185">Reference proteome</keyword>
<feature type="signal peptide" evidence="1">
    <location>
        <begin position="1"/>
        <end position="23"/>
    </location>
</feature>
<sequence>MKFLSKIFFIVALIIALSVHVKCQMTPDPPYGICIWNWESSDCYFYCVDIGYPGGECVGDNCLCDTL</sequence>
<organism evidence="2 3">
    <name type="scientific">Clunio marinus</name>
    <dbReference type="NCBI Taxonomy" id="568069"/>
    <lineage>
        <taxon>Eukaryota</taxon>
        <taxon>Metazoa</taxon>
        <taxon>Ecdysozoa</taxon>
        <taxon>Arthropoda</taxon>
        <taxon>Hexapoda</taxon>
        <taxon>Insecta</taxon>
        <taxon>Pterygota</taxon>
        <taxon>Neoptera</taxon>
        <taxon>Endopterygota</taxon>
        <taxon>Diptera</taxon>
        <taxon>Nematocera</taxon>
        <taxon>Chironomoidea</taxon>
        <taxon>Chironomidae</taxon>
        <taxon>Clunio</taxon>
    </lineage>
</organism>
<dbReference type="AlphaFoldDB" id="A0A1J1HPK2"/>